<organism evidence="11 12">
    <name type="scientific">Paraclostridium sordellii</name>
    <name type="common">Clostridium sordellii</name>
    <dbReference type="NCBI Taxonomy" id="1505"/>
    <lineage>
        <taxon>Bacteria</taxon>
        <taxon>Bacillati</taxon>
        <taxon>Bacillota</taxon>
        <taxon>Clostridia</taxon>
        <taxon>Peptostreptococcales</taxon>
        <taxon>Peptostreptococcaceae</taxon>
        <taxon>Paraclostridium</taxon>
    </lineage>
</organism>
<dbReference type="NCBIfam" id="TIGR00797">
    <property type="entry name" value="matE"/>
    <property type="match status" value="1"/>
</dbReference>
<dbReference type="OrthoDB" id="9808954at2"/>
<evidence type="ECO:0000256" key="8">
    <source>
        <dbReference type="ARBA" id="ARBA00023136"/>
    </source>
</evidence>
<dbReference type="InterPro" id="IPR002528">
    <property type="entry name" value="MATE_fam"/>
</dbReference>
<feature type="transmembrane region" description="Helical" evidence="10">
    <location>
        <begin position="14"/>
        <end position="34"/>
    </location>
</feature>
<dbReference type="AlphaFoldDB" id="A0A0C7QI87"/>
<feature type="transmembrane region" description="Helical" evidence="10">
    <location>
        <begin position="383"/>
        <end position="406"/>
    </location>
</feature>
<feature type="transmembrane region" description="Helical" evidence="10">
    <location>
        <begin position="358"/>
        <end position="376"/>
    </location>
</feature>
<feature type="transmembrane region" description="Helical" evidence="10">
    <location>
        <begin position="316"/>
        <end position="338"/>
    </location>
</feature>
<keyword evidence="9" id="KW-0046">Antibiotic resistance</keyword>
<dbReference type="InterPro" id="IPR035906">
    <property type="entry name" value="MetI-like_sf"/>
</dbReference>
<feature type="transmembrane region" description="Helical" evidence="10">
    <location>
        <begin position="133"/>
        <end position="151"/>
    </location>
</feature>
<feature type="transmembrane region" description="Helical" evidence="10">
    <location>
        <begin position="163"/>
        <end position="186"/>
    </location>
</feature>
<feature type="transmembrane region" description="Helical" evidence="10">
    <location>
        <begin position="235"/>
        <end position="255"/>
    </location>
</feature>
<dbReference type="PANTHER" id="PTHR43823:SF3">
    <property type="entry name" value="MULTIDRUG EXPORT PROTEIN MEPA"/>
    <property type="match status" value="1"/>
</dbReference>
<feature type="transmembrane region" description="Helical" evidence="10">
    <location>
        <begin position="412"/>
        <end position="432"/>
    </location>
</feature>
<evidence type="ECO:0000256" key="9">
    <source>
        <dbReference type="ARBA" id="ARBA00023251"/>
    </source>
</evidence>
<comment type="subcellular location">
    <subcellularLocation>
        <location evidence="1">Cell membrane</location>
        <topology evidence="1">Multi-pass membrane protein</topology>
    </subcellularLocation>
</comment>
<evidence type="ECO:0000256" key="5">
    <source>
        <dbReference type="ARBA" id="ARBA00022475"/>
    </source>
</evidence>
<sequence>MEEVFSKKQNYKEFLKFVFPSIITMIFLSFYTTIDGFFVSRYVNSDALASINIVIPITCIVFGISVMLATGSGALVGIKLGERDKKGANQLFSFTTIVLIIIGIVLTILGVIFLNPILTFLGTTEKLLPYAKAYGIVTILMTIPMMLKLYFEYYARVDGSPKVALLMSSLGLILNIVLDFLFIGIFKMGILGAGLGTYIAITISGLVGLIYFIGSKSNLKFTKPKADFKALFNSCYNGSSEMFTELSTGITTFLFNKSILAFSGENGIAAMSIIIYIYYFFIAVYFGVSVGISPMISYNFGAKNKEKIKESLKHSFLTIGWSSIVIFLISMFLGENIIGVFTQDKQVYGIATEGIKLFSYGFLLIGLNIFMSGYFTSIGNGQISAIISVLRSLIFVVATIIILPSLIGLDGIWLAIPISELLTVFFSVFFYMRKGRDVLEHEENICKKRQTSLENEY</sequence>
<evidence type="ECO:0000256" key="6">
    <source>
        <dbReference type="ARBA" id="ARBA00022692"/>
    </source>
</evidence>
<evidence type="ECO:0000256" key="1">
    <source>
        <dbReference type="ARBA" id="ARBA00004651"/>
    </source>
</evidence>
<evidence type="ECO:0000256" key="3">
    <source>
        <dbReference type="ARBA" id="ARBA00022106"/>
    </source>
</evidence>
<feature type="transmembrane region" description="Helical" evidence="10">
    <location>
        <begin position="192"/>
        <end position="214"/>
    </location>
</feature>
<dbReference type="SUPFAM" id="SSF161098">
    <property type="entry name" value="MetI-like"/>
    <property type="match status" value="1"/>
</dbReference>
<dbReference type="PANTHER" id="PTHR43823">
    <property type="entry name" value="SPORULATION PROTEIN YKVU"/>
    <property type="match status" value="1"/>
</dbReference>
<dbReference type="RefSeq" id="WP_055335843.1">
    <property type="nucleotide sequence ID" value="NZ_CDNF01000035.1"/>
</dbReference>
<dbReference type="GO" id="GO:0042910">
    <property type="term" value="F:xenobiotic transmembrane transporter activity"/>
    <property type="evidence" value="ECO:0007669"/>
    <property type="project" value="InterPro"/>
</dbReference>
<keyword evidence="8 10" id="KW-0472">Membrane</keyword>
<evidence type="ECO:0000313" key="11">
    <source>
        <dbReference type="EMBL" id="CEQ04206.1"/>
    </source>
</evidence>
<evidence type="ECO:0000313" key="12">
    <source>
        <dbReference type="Proteomes" id="UP000049127"/>
    </source>
</evidence>
<feature type="transmembrane region" description="Helical" evidence="10">
    <location>
        <begin position="54"/>
        <end position="78"/>
    </location>
</feature>
<dbReference type="CDD" id="cd13143">
    <property type="entry name" value="MATE_MepA_like"/>
    <property type="match status" value="1"/>
</dbReference>
<evidence type="ECO:0000256" key="10">
    <source>
        <dbReference type="SAM" id="Phobius"/>
    </source>
</evidence>
<dbReference type="PIRSF" id="PIRSF006603">
    <property type="entry name" value="DinF"/>
    <property type="match status" value="1"/>
</dbReference>
<gene>
    <name evidence="11" type="primary">mepA_12</name>
    <name evidence="11" type="ORF">R28058_19391</name>
</gene>
<keyword evidence="6 10" id="KW-0812">Transmembrane</keyword>
<proteinExistence type="inferred from homology"/>
<feature type="transmembrane region" description="Helical" evidence="10">
    <location>
        <begin position="90"/>
        <end position="113"/>
    </location>
</feature>
<protein>
    <recommendedName>
        <fullName evidence="3">Multidrug export protein MepA</fullName>
    </recommendedName>
</protein>
<evidence type="ECO:0000256" key="4">
    <source>
        <dbReference type="ARBA" id="ARBA00022448"/>
    </source>
</evidence>
<keyword evidence="4" id="KW-0813">Transport</keyword>
<dbReference type="GO" id="GO:0005886">
    <property type="term" value="C:plasma membrane"/>
    <property type="evidence" value="ECO:0007669"/>
    <property type="project" value="UniProtKB-SubCell"/>
</dbReference>
<dbReference type="InterPro" id="IPR048279">
    <property type="entry name" value="MdtK-like"/>
</dbReference>
<reference evidence="11 12" key="1">
    <citation type="submission" date="2015-01" db="EMBL/GenBank/DDBJ databases">
        <authorList>
            <person name="Aslett A.Martin."/>
            <person name="De Silva Nishadi"/>
        </authorList>
    </citation>
    <scope>NUCLEOTIDE SEQUENCE [LARGE SCALE GENOMIC DNA]</scope>
    <source>
        <strain evidence="11 12">R28058</strain>
    </source>
</reference>
<evidence type="ECO:0000256" key="2">
    <source>
        <dbReference type="ARBA" id="ARBA00008417"/>
    </source>
</evidence>
<feature type="transmembrane region" description="Helical" evidence="10">
    <location>
        <begin position="267"/>
        <end position="296"/>
    </location>
</feature>
<dbReference type="InterPro" id="IPR051327">
    <property type="entry name" value="MATE_MepA_subfamily"/>
</dbReference>
<dbReference type="InterPro" id="IPR045070">
    <property type="entry name" value="MATE_MepA-like"/>
</dbReference>
<keyword evidence="5" id="KW-1003">Cell membrane</keyword>
<dbReference type="GO" id="GO:0015297">
    <property type="term" value="F:antiporter activity"/>
    <property type="evidence" value="ECO:0007669"/>
    <property type="project" value="InterPro"/>
</dbReference>
<accession>A0A0C7QI87</accession>
<keyword evidence="7 10" id="KW-1133">Transmembrane helix</keyword>
<dbReference type="EMBL" id="CEKZ01000003">
    <property type="protein sequence ID" value="CEQ04206.1"/>
    <property type="molecule type" value="Genomic_DNA"/>
</dbReference>
<comment type="similarity">
    <text evidence="2">Belongs to the multi antimicrobial extrusion (MATE) (TC 2.A.66.1) family. MepA subfamily.</text>
</comment>
<dbReference type="Pfam" id="PF01554">
    <property type="entry name" value="MatE"/>
    <property type="match status" value="2"/>
</dbReference>
<dbReference type="Proteomes" id="UP000049127">
    <property type="component" value="Unassembled WGS sequence"/>
</dbReference>
<name>A0A0C7QI87_PARSO</name>
<dbReference type="GO" id="GO:0046677">
    <property type="term" value="P:response to antibiotic"/>
    <property type="evidence" value="ECO:0007669"/>
    <property type="project" value="UniProtKB-KW"/>
</dbReference>
<evidence type="ECO:0000256" key="7">
    <source>
        <dbReference type="ARBA" id="ARBA00022989"/>
    </source>
</evidence>